<feature type="compositionally biased region" description="Low complexity" evidence="1">
    <location>
        <begin position="18"/>
        <end position="41"/>
    </location>
</feature>
<name>A0A0M9W9K2_9EURO</name>
<protein>
    <submittedName>
        <fullName evidence="2">Uncharacterized protein</fullName>
    </submittedName>
</protein>
<evidence type="ECO:0000313" key="2">
    <source>
        <dbReference type="EMBL" id="KOS36485.1"/>
    </source>
</evidence>
<comment type="caution">
    <text evidence="2">The sequence shown here is derived from an EMBL/GenBank/DDBJ whole genome shotgun (WGS) entry which is preliminary data.</text>
</comment>
<organism evidence="2 3">
    <name type="scientific">Penicillium nordicum</name>
    <dbReference type="NCBI Taxonomy" id="229535"/>
    <lineage>
        <taxon>Eukaryota</taxon>
        <taxon>Fungi</taxon>
        <taxon>Dikarya</taxon>
        <taxon>Ascomycota</taxon>
        <taxon>Pezizomycotina</taxon>
        <taxon>Eurotiomycetes</taxon>
        <taxon>Eurotiomycetidae</taxon>
        <taxon>Eurotiales</taxon>
        <taxon>Aspergillaceae</taxon>
        <taxon>Penicillium</taxon>
    </lineage>
</organism>
<accession>A0A0M9W9K2</accession>
<reference evidence="2 3" key="1">
    <citation type="submission" date="2015-08" db="EMBL/GenBank/DDBJ databases">
        <title>Genome sequencing of Penicillium nordicum.</title>
        <authorList>
            <person name="Nguyen H.D."/>
            <person name="Seifert K.A."/>
        </authorList>
    </citation>
    <scope>NUCLEOTIDE SEQUENCE [LARGE SCALE GENOMIC DNA]</scope>
    <source>
        <strain evidence="2 3">DAOMC 185683</strain>
    </source>
</reference>
<dbReference type="EMBL" id="LHQQ01000447">
    <property type="protein sequence ID" value="KOS36485.1"/>
    <property type="molecule type" value="Genomic_DNA"/>
</dbReference>
<proteinExistence type="predicted"/>
<evidence type="ECO:0000256" key="1">
    <source>
        <dbReference type="SAM" id="MobiDB-lite"/>
    </source>
</evidence>
<dbReference type="OrthoDB" id="4340327at2759"/>
<keyword evidence="3" id="KW-1185">Reference proteome</keyword>
<feature type="region of interest" description="Disordered" evidence="1">
    <location>
        <begin position="1"/>
        <end position="44"/>
    </location>
</feature>
<evidence type="ECO:0000313" key="3">
    <source>
        <dbReference type="Proteomes" id="UP000037696"/>
    </source>
</evidence>
<dbReference type="AlphaFoldDB" id="A0A0M9W9K2"/>
<gene>
    <name evidence="2" type="ORF">ACN38_g12769</name>
</gene>
<sequence>MLYKEKWQSLRQVPPSTPSSTSQSSSSSAPPSAPAARSQARTGGRRLKRLQYLASKYFASQPGANNAAPNVGLHYCLKQVLKGASYPKEKVQELTEITAYRLGAIYKADYLREQIGLEFPSIFDTDPNQAIGKIDDNALITKT</sequence>
<dbReference type="STRING" id="229535.A0A0M9W9K2"/>
<dbReference type="Proteomes" id="UP000037696">
    <property type="component" value="Unassembled WGS sequence"/>
</dbReference>